<dbReference type="GO" id="GO:0046872">
    <property type="term" value="F:metal ion binding"/>
    <property type="evidence" value="ECO:0007669"/>
    <property type="project" value="InterPro"/>
</dbReference>
<dbReference type="OrthoDB" id="583309at2"/>
<name>A0A1H7KTX9_9BACT</name>
<evidence type="ECO:0000313" key="3">
    <source>
        <dbReference type="EMBL" id="SEK90218.1"/>
    </source>
</evidence>
<keyword evidence="4" id="KW-1185">Reference proteome</keyword>
<dbReference type="PANTHER" id="PTHR21621">
    <property type="entry name" value="RIBOSOMAL PROTEIN S6 MODIFICATION PROTEIN"/>
    <property type="match status" value="1"/>
</dbReference>
<dbReference type="GO" id="GO:0005524">
    <property type="term" value="F:ATP binding"/>
    <property type="evidence" value="ECO:0007669"/>
    <property type="project" value="UniProtKB-UniRule"/>
</dbReference>
<dbReference type="PROSITE" id="PS50975">
    <property type="entry name" value="ATP_GRASP"/>
    <property type="match status" value="1"/>
</dbReference>
<dbReference type="RefSeq" id="WP_089907228.1">
    <property type="nucleotide sequence ID" value="NZ_FOBB01000001.1"/>
</dbReference>
<proteinExistence type="predicted"/>
<dbReference type="STRING" id="573321.SAMN04488505_1011103"/>
<dbReference type="GO" id="GO:0018169">
    <property type="term" value="F:ribosomal S6-glutamic acid ligase activity"/>
    <property type="evidence" value="ECO:0007669"/>
    <property type="project" value="TreeGrafter"/>
</dbReference>
<protein>
    <submittedName>
        <fullName evidence="3">Glutathione synthase/RimK-type ligase, ATP-grasp superfamily</fullName>
    </submittedName>
</protein>
<gene>
    <name evidence="3" type="ORF">SAMN04488505_1011103</name>
</gene>
<organism evidence="3 4">
    <name type="scientific">Chitinophaga rupis</name>
    <dbReference type="NCBI Taxonomy" id="573321"/>
    <lineage>
        <taxon>Bacteria</taxon>
        <taxon>Pseudomonadati</taxon>
        <taxon>Bacteroidota</taxon>
        <taxon>Chitinophagia</taxon>
        <taxon>Chitinophagales</taxon>
        <taxon>Chitinophagaceae</taxon>
        <taxon>Chitinophaga</taxon>
    </lineage>
</organism>
<dbReference type="GO" id="GO:0005737">
    <property type="term" value="C:cytoplasm"/>
    <property type="evidence" value="ECO:0007669"/>
    <property type="project" value="TreeGrafter"/>
</dbReference>
<dbReference type="Gene3D" id="3.30.470.20">
    <property type="entry name" value="ATP-grasp fold, B domain"/>
    <property type="match status" value="1"/>
</dbReference>
<keyword evidence="1" id="KW-0547">Nucleotide-binding</keyword>
<dbReference type="InterPro" id="IPR048936">
    <property type="entry name" value="MvdD-like_ATPgrasp"/>
</dbReference>
<keyword evidence="3" id="KW-0436">Ligase</keyword>
<dbReference type="Pfam" id="PF08443">
    <property type="entry name" value="RimK"/>
    <property type="match status" value="1"/>
</dbReference>
<dbReference type="GO" id="GO:0009432">
    <property type="term" value="P:SOS response"/>
    <property type="evidence" value="ECO:0007669"/>
    <property type="project" value="TreeGrafter"/>
</dbReference>
<dbReference type="PANTHER" id="PTHR21621:SF0">
    <property type="entry name" value="BETA-CITRYLGLUTAMATE SYNTHASE B-RELATED"/>
    <property type="match status" value="1"/>
</dbReference>
<evidence type="ECO:0000259" key="2">
    <source>
        <dbReference type="PROSITE" id="PS50975"/>
    </source>
</evidence>
<dbReference type="Pfam" id="PF21068">
    <property type="entry name" value="ATPgraspMvdD"/>
    <property type="match status" value="1"/>
</dbReference>
<dbReference type="EMBL" id="FOBB01000001">
    <property type="protein sequence ID" value="SEK90218.1"/>
    <property type="molecule type" value="Genomic_DNA"/>
</dbReference>
<dbReference type="SUPFAM" id="SSF56059">
    <property type="entry name" value="Glutathione synthetase ATP-binding domain-like"/>
    <property type="match status" value="1"/>
</dbReference>
<evidence type="ECO:0000313" key="4">
    <source>
        <dbReference type="Proteomes" id="UP000198984"/>
    </source>
</evidence>
<dbReference type="AlphaFoldDB" id="A0A1H7KTX9"/>
<reference evidence="3 4" key="1">
    <citation type="submission" date="2016-10" db="EMBL/GenBank/DDBJ databases">
        <authorList>
            <person name="de Groot N.N."/>
        </authorList>
    </citation>
    <scope>NUCLEOTIDE SEQUENCE [LARGE SCALE GENOMIC DNA]</scope>
    <source>
        <strain evidence="3 4">DSM 21039</strain>
    </source>
</reference>
<keyword evidence="1" id="KW-0067">ATP-binding</keyword>
<dbReference type="InterPro" id="IPR011761">
    <property type="entry name" value="ATP-grasp"/>
</dbReference>
<sequence>MAKQKVVIITHTADNICIDTVSRFVHEAGGEAIRFNVDTYPLHTRLSSIYQQQQQHIFLENETGAHTLHDAAGIWYRRSYNVGKGLQDALDKEFRQAAMQETKRTLFGMMEALDIFQMERFSVYRRLESKEEQLRIAVACGLKVPATCISNDAAAIRRFIDTVNAPVITKMQSSFAIYREGIEHVVFTNAVDENHLQELESVQYCPMVFQERIGKQLELRVTIVGYEVFAFSINSAVSERAATDWRKEGAALIQSWEPYRLPDEVQQKLLTFMDRYGLNYGAIDLILTPDNQYYFLEVNAAGEYFWLDELCDNAISRQIAQVLMGKAAHRGA</sequence>
<dbReference type="InterPro" id="IPR013651">
    <property type="entry name" value="ATP-grasp_RimK-type"/>
</dbReference>
<evidence type="ECO:0000256" key="1">
    <source>
        <dbReference type="PROSITE-ProRule" id="PRU00409"/>
    </source>
</evidence>
<accession>A0A1H7KTX9</accession>
<dbReference type="Proteomes" id="UP000198984">
    <property type="component" value="Unassembled WGS sequence"/>
</dbReference>
<feature type="domain" description="ATP-grasp" evidence="2">
    <location>
        <begin position="134"/>
        <end position="328"/>
    </location>
</feature>